<dbReference type="PANTHER" id="PTHR43284:SF1">
    <property type="entry name" value="ASPARAGINE SYNTHETASE"/>
    <property type="match status" value="1"/>
</dbReference>
<dbReference type="AlphaFoldDB" id="A0A2G4EZ44"/>
<dbReference type="InterPro" id="IPR006426">
    <property type="entry name" value="Asn_synth_AEB"/>
</dbReference>
<dbReference type="Proteomes" id="UP000226442">
    <property type="component" value="Unassembled WGS sequence"/>
</dbReference>
<dbReference type="InterPro" id="IPR014729">
    <property type="entry name" value="Rossmann-like_a/b/a_fold"/>
</dbReference>
<dbReference type="GO" id="GO:0006529">
    <property type="term" value="P:asparagine biosynthetic process"/>
    <property type="evidence" value="ECO:0007669"/>
    <property type="project" value="UniProtKB-KW"/>
</dbReference>
<feature type="domain" description="Rhodanese" evidence="7">
    <location>
        <begin position="192"/>
        <end position="254"/>
    </location>
</feature>
<name>A0A2G4EZ44_9CYAN</name>
<accession>A0A2G4EZ44</accession>
<dbReference type="InterPro" id="IPR051786">
    <property type="entry name" value="ASN_synthetase/amidase"/>
</dbReference>
<proteinExistence type="inferred from homology"/>
<evidence type="ECO:0000256" key="3">
    <source>
        <dbReference type="ARBA" id="ARBA00012737"/>
    </source>
</evidence>
<dbReference type="PROSITE" id="PS50206">
    <property type="entry name" value="RHODANESE_3"/>
    <property type="match status" value="1"/>
</dbReference>
<comment type="catalytic activity">
    <reaction evidence="5">
        <text>L-aspartate + L-glutamine + ATP + H2O = L-asparagine + L-glutamate + AMP + diphosphate + H(+)</text>
        <dbReference type="Rhea" id="RHEA:12228"/>
        <dbReference type="ChEBI" id="CHEBI:15377"/>
        <dbReference type="ChEBI" id="CHEBI:15378"/>
        <dbReference type="ChEBI" id="CHEBI:29985"/>
        <dbReference type="ChEBI" id="CHEBI:29991"/>
        <dbReference type="ChEBI" id="CHEBI:30616"/>
        <dbReference type="ChEBI" id="CHEBI:33019"/>
        <dbReference type="ChEBI" id="CHEBI:58048"/>
        <dbReference type="ChEBI" id="CHEBI:58359"/>
        <dbReference type="ChEBI" id="CHEBI:456215"/>
        <dbReference type="EC" id="6.3.5.4"/>
    </reaction>
</comment>
<dbReference type="PANTHER" id="PTHR43284">
    <property type="entry name" value="ASPARAGINE SYNTHETASE (GLUTAMINE-HYDROLYZING)"/>
    <property type="match status" value="1"/>
</dbReference>
<keyword evidence="4" id="KW-0061">Asparagine biosynthesis</keyword>
<dbReference type="PIRSF" id="PIRSF001589">
    <property type="entry name" value="Asn_synthetase_glu-h"/>
    <property type="match status" value="1"/>
</dbReference>
<dbReference type="EMBL" id="NXIB02000077">
    <property type="protein sequence ID" value="PHX54792.1"/>
    <property type="molecule type" value="Genomic_DNA"/>
</dbReference>
<comment type="caution">
    <text evidence="8">The sequence shown here is derived from an EMBL/GenBank/DDBJ whole genome shotgun (WGS) entry which is preliminary data.</text>
</comment>
<dbReference type="InterPro" id="IPR029055">
    <property type="entry name" value="Ntn_hydrolases_N"/>
</dbReference>
<dbReference type="SUPFAM" id="SSF52402">
    <property type="entry name" value="Adenine nucleotide alpha hydrolases-like"/>
    <property type="match status" value="1"/>
</dbReference>
<dbReference type="Pfam" id="PF00733">
    <property type="entry name" value="Asn_synthase"/>
    <property type="match status" value="1"/>
</dbReference>
<sequence>MGAIAKPAHFIGYWGHEDRTKTLSRLVPDYRIRSGKLSQWAIASASILKADTVTLNACGRFQPTDFPGDAWAGVETGQLRLGRDPFGRVPLYWMQLAETIWFSTQMQLLLRLIDSPEISAIALHSYACFSYVPTPLSAIEQIASVAAGTEIIWEIADINDLPKVRSLISAWQEAPQLLRREDEAIAQLQGLLQQAIDRQVADLPIDEPVGVLLSGGIDSSLVTALLVKAGLKVRAYALDFGVEAYSELPYAQQVADFFGIPLIRVAATGDAILGAIGPTAKALDAPYGDGTTAPLFLLKQAAAQDVRVVFNGENGDQLFAGWTNKPLIANGVYSAEHPAGKETFEQEYLRTFQRFYGYEKQMFSSEMLDRIQSHDLSIYLQDAIGVETCPSLLAKLRRASLMLKGAQNIQPRATALGFACGLWVRSPFCDPDLTDWTFQLPGELLLQGACEKYILKKASERWLPPEIVWREKRGMGVPLKVWYYREFWGAIGDRLNPNVLRSQNCWQPHLADSMLSGQLGVAMRDRYIGNNLWLLLMWQAWRTEVLGEIPVGRSLDHVFWLPPAIGQRIWKYRKRLTDDC</sequence>
<dbReference type="InterPro" id="IPR001962">
    <property type="entry name" value="Asn_synthase"/>
</dbReference>
<evidence type="ECO:0000256" key="6">
    <source>
        <dbReference type="PIRSR" id="PIRSR001589-3"/>
    </source>
</evidence>
<evidence type="ECO:0000256" key="2">
    <source>
        <dbReference type="ARBA" id="ARBA00005752"/>
    </source>
</evidence>
<dbReference type="CDD" id="cd01991">
    <property type="entry name" value="Asn_synthase_B_C"/>
    <property type="match status" value="1"/>
</dbReference>
<evidence type="ECO:0000313" key="8">
    <source>
        <dbReference type="EMBL" id="PHX54792.1"/>
    </source>
</evidence>
<comment type="pathway">
    <text evidence="1">Amino-acid biosynthesis; L-asparagine biosynthesis; L-asparagine from L-aspartate (L-Gln route): step 1/1.</text>
</comment>
<dbReference type="GO" id="GO:0004066">
    <property type="term" value="F:asparagine synthase (glutamine-hydrolyzing) activity"/>
    <property type="evidence" value="ECO:0007669"/>
    <property type="project" value="UniProtKB-EC"/>
</dbReference>
<reference evidence="8" key="1">
    <citation type="submission" date="2017-10" db="EMBL/GenBank/DDBJ databases">
        <title>Draft genome sequence of the planktic cyanobacteria Tychonema bourrellyi isolated from alpine lentic freshwater.</title>
        <authorList>
            <person name="Tett A."/>
            <person name="Armanini F."/>
            <person name="Asnicar F."/>
            <person name="Boscaini A."/>
            <person name="Pasolli E."/>
            <person name="Zolfo M."/>
            <person name="Donati C."/>
            <person name="Salmaso N."/>
            <person name="Segata N."/>
        </authorList>
    </citation>
    <scope>NUCLEOTIDE SEQUENCE</scope>
    <source>
        <strain evidence="8">FEM_GT703</strain>
    </source>
</reference>
<evidence type="ECO:0000259" key="7">
    <source>
        <dbReference type="PROSITE" id="PS50206"/>
    </source>
</evidence>
<evidence type="ECO:0000313" key="9">
    <source>
        <dbReference type="Proteomes" id="UP000226442"/>
    </source>
</evidence>
<dbReference type="Gene3D" id="3.60.20.10">
    <property type="entry name" value="Glutamine Phosphoribosylpyrophosphate, subunit 1, domain 1"/>
    <property type="match status" value="1"/>
</dbReference>
<protein>
    <recommendedName>
        <fullName evidence="3">asparagine synthase (glutamine-hydrolyzing)</fullName>
        <ecNumber evidence="3">6.3.5.4</ecNumber>
    </recommendedName>
</protein>
<organism evidence="8 9">
    <name type="scientific">Tychonema bourrellyi FEM_GT703</name>
    <dbReference type="NCBI Taxonomy" id="2040638"/>
    <lineage>
        <taxon>Bacteria</taxon>
        <taxon>Bacillati</taxon>
        <taxon>Cyanobacteriota</taxon>
        <taxon>Cyanophyceae</taxon>
        <taxon>Oscillatoriophycideae</taxon>
        <taxon>Oscillatoriales</taxon>
        <taxon>Microcoleaceae</taxon>
        <taxon>Tychonema</taxon>
    </lineage>
</organism>
<keyword evidence="9" id="KW-1185">Reference proteome</keyword>
<dbReference type="InterPro" id="IPR001763">
    <property type="entry name" value="Rhodanese-like_dom"/>
</dbReference>
<feature type="site" description="Important for beta-aspartyl-AMP intermediate formation" evidence="6">
    <location>
        <position position="313"/>
    </location>
</feature>
<evidence type="ECO:0000256" key="4">
    <source>
        <dbReference type="ARBA" id="ARBA00022888"/>
    </source>
</evidence>
<dbReference type="GO" id="GO:0005829">
    <property type="term" value="C:cytosol"/>
    <property type="evidence" value="ECO:0007669"/>
    <property type="project" value="TreeGrafter"/>
</dbReference>
<dbReference type="EC" id="6.3.5.4" evidence="3"/>
<comment type="similarity">
    <text evidence="2">Belongs to the asparagine synthetase family.</text>
</comment>
<dbReference type="RefSeq" id="WP_096830136.1">
    <property type="nucleotide sequence ID" value="NZ_NXIB02000077.1"/>
</dbReference>
<evidence type="ECO:0000256" key="5">
    <source>
        <dbReference type="ARBA" id="ARBA00048741"/>
    </source>
</evidence>
<dbReference type="SUPFAM" id="SSF56235">
    <property type="entry name" value="N-terminal nucleophile aminohydrolases (Ntn hydrolases)"/>
    <property type="match status" value="1"/>
</dbReference>
<dbReference type="OrthoDB" id="9763290at2"/>
<keyword evidence="4" id="KW-0028">Amino-acid biosynthesis</keyword>
<gene>
    <name evidence="8" type="ORF">CP500_014080</name>
</gene>
<dbReference type="Gene3D" id="3.40.50.620">
    <property type="entry name" value="HUPs"/>
    <property type="match status" value="1"/>
</dbReference>
<evidence type="ECO:0000256" key="1">
    <source>
        <dbReference type="ARBA" id="ARBA00005187"/>
    </source>
</evidence>